<dbReference type="EMBL" id="VSWC01000131">
    <property type="protein sequence ID" value="KAA1080375.1"/>
    <property type="molecule type" value="Genomic_DNA"/>
</dbReference>
<dbReference type="EMBL" id="VSWC01000189">
    <property type="protein sequence ID" value="KAA1066866.1"/>
    <property type="molecule type" value="Genomic_DNA"/>
</dbReference>
<evidence type="ECO:0000256" key="1">
    <source>
        <dbReference type="SAM" id="MobiDB-lite"/>
    </source>
</evidence>
<sequence length="105" mass="11765">MSETLMNQLTPVSAGESQIDEEAKDIETYENAGQAEPSKEELKTPSHLTYSTWKTCSGWLTVVTGRLRVIRHDIYGRRPTKRQHNHSATTGDNNTRFALSVCATL</sequence>
<keyword evidence="6" id="KW-1185">Reference proteome</keyword>
<evidence type="ECO:0000313" key="3">
    <source>
        <dbReference type="EMBL" id="KAA1074393.1"/>
    </source>
</evidence>
<protein>
    <submittedName>
        <fullName evidence="2">Uncharacterized protein</fullName>
    </submittedName>
</protein>
<dbReference type="Proteomes" id="UP000325313">
    <property type="component" value="Unassembled WGS sequence"/>
</dbReference>
<gene>
    <name evidence="2" type="ORF">PGT21_000774</name>
    <name evidence="3" type="ORF">PGT21_003748</name>
    <name evidence="4" type="ORF">PGT21_004656</name>
    <name evidence="5" type="ORF">PGTUg99_012612</name>
</gene>
<dbReference type="AlphaFoldDB" id="A0A5B0LRW1"/>
<name>A0A5B0LRW1_PUCGR</name>
<reference evidence="6 7" key="1">
    <citation type="submission" date="2019-05" db="EMBL/GenBank/DDBJ databases">
        <title>Emergence of the Ug99 lineage of the wheat stem rust pathogen through somatic hybridization.</title>
        <authorList>
            <person name="Li F."/>
            <person name="Upadhyaya N.M."/>
            <person name="Sperschneider J."/>
            <person name="Matny O."/>
            <person name="Nguyen-Phuc H."/>
            <person name="Mago R."/>
            <person name="Raley C."/>
            <person name="Miller M.E."/>
            <person name="Silverstein K.A.T."/>
            <person name="Henningsen E."/>
            <person name="Hirsch C.D."/>
            <person name="Visser B."/>
            <person name="Pretorius Z.A."/>
            <person name="Steffenson B.J."/>
            <person name="Schwessinger B."/>
            <person name="Dodds P.N."/>
            <person name="Figueroa M."/>
        </authorList>
    </citation>
    <scope>NUCLEOTIDE SEQUENCE [LARGE SCALE GENOMIC DNA]</scope>
    <source>
        <strain evidence="2">21-0</strain>
        <strain evidence="5 7">Ug99</strain>
    </source>
</reference>
<evidence type="ECO:0000313" key="5">
    <source>
        <dbReference type="EMBL" id="KAA1120405.1"/>
    </source>
</evidence>
<dbReference type="Proteomes" id="UP000324748">
    <property type="component" value="Unassembled WGS sequence"/>
</dbReference>
<dbReference type="OrthoDB" id="2508136at2759"/>
<organism evidence="2 6">
    <name type="scientific">Puccinia graminis f. sp. tritici</name>
    <dbReference type="NCBI Taxonomy" id="56615"/>
    <lineage>
        <taxon>Eukaryota</taxon>
        <taxon>Fungi</taxon>
        <taxon>Dikarya</taxon>
        <taxon>Basidiomycota</taxon>
        <taxon>Pucciniomycotina</taxon>
        <taxon>Pucciniomycetes</taxon>
        <taxon>Pucciniales</taxon>
        <taxon>Pucciniaceae</taxon>
        <taxon>Puccinia</taxon>
    </lineage>
</organism>
<dbReference type="EMBL" id="VDEP01000244">
    <property type="protein sequence ID" value="KAA1120405.1"/>
    <property type="molecule type" value="Genomic_DNA"/>
</dbReference>
<accession>A0A5B0LRW1</accession>
<evidence type="ECO:0000313" key="7">
    <source>
        <dbReference type="Proteomes" id="UP000325313"/>
    </source>
</evidence>
<comment type="caution">
    <text evidence="2">The sequence shown here is derived from an EMBL/GenBank/DDBJ whole genome shotgun (WGS) entry which is preliminary data.</text>
</comment>
<dbReference type="EMBL" id="VSWC01000157">
    <property type="protein sequence ID" value="KAA1074393.1"/>
    <property type="molecule type" value="Genomic_DNA"/>
</dbReference>
<proteinExistence type="predicted"/>
<feature type="region of interest" description="Disordered" evidence="1">
    <location>
        <begin position="23"/>
        <end position="44"/>
    </location>
</feature>
<evidence type="ECO:0000313" key="4">
    <source>
        <dbReference type="EMBL" id="KAA1080375.1"/>
    </source>
</evidence>
<evidence type="ECO:0000313" key="2">
    <source>
        <dbReference type="EMBL" id="KAA1066866.1"/>
    </source>
</evidence>
<evidence type="ECO:0000313" key="6">
    <source>
        <dbReference type="Proteomes" id="UP000324748"/>
    </source>
</evidence>